<name>A0A9P4U001_9PEZI</name>
<dbReference type="AlphaFoldDB" id="A0A9P4U001"/>
<protein>
    <submittedName>
        <fullName evidence="3">Uncharacterized protein</fullName>
    </submittedName>
</protein>
<reference evidence="3" key="1">
    <citation type="journal article" date="2020" name="Stud. Mycol.">
        <title>101 Dothideomycetes genomes: a test case for predicting lifestyles and emergence of pathogens.</title>
        <authorList>
            <person name="Haridas S."/>
            <person name="Albert R."/>
            <person name="Binder M."/>
            <person name="Bloem J."/>
            <person name="Labutti K."/>
            <person name="Salamov A."/>
            <person name="Andreopoulos B."/>
            <person name="Baker S."/>
            <person name="Barry K."/>
            <person name="Bills G."/>
            <person name="Bluhm B."/>
            <person name="Cannon C."/>
            <person name="Castanera R."/>
            <person name="Culley D."/>
            <person name="Daum C."/>
            <person name="Ezra D."/>
            <person name="Gonzalez J."/>
            <person name="Henrissat B."/>
            <person name="Kuo A."/>
            <person name="Liang C."/>
            <person name="Lipzen A."/>
            <person name="Lutzoni F."/>
            <person name="Magnuson J."/>
            <person name="Mondo S."/>
            <person name="Nolan M."/>
            <person name="Ohm R."/>
            <person name="Pangilinan J."/>
            <person name="Park H.-J."/>
            <person name="Ramirez L."/>
            <person name="Alfaro M."/>
            <person name="Sun H."/>
            <person name="Tritt A."/>
            <person name="Yoshinaga Y."/>
            <person name="Zwiers L.-H."/>
            <person name="Turgeon B."/>
            <person name="Goodwin S."/>
            <person name="Spatafora J."/>
            <person name="Crous P."/>
            <person name="Grigoriev I."/>
        </authorList>
    </citation>
    <scope>NUCLEOTIDE SEQUENCE</scope>
    <source>
        <strain evidence="3">CBS 130266</strain>
    </source>
</reference>
<evidence type="ECO:0000256" key="1">
    <source>
        <dbReference type="SAM" id="Coils"/>
    </source>
</evidence>
<comment type="caution">
    <text evidence="3">The sequence shown here is derived from an EMBL/GenBank/DDBJ whole genome shotgun (WGS) entry which is preliminary data.</text>
</comment>
<gene>
    <name evidence="3" type="ORF">EJ08DRAFT_695638</name>
</gene>
<feature type="region of interest" description="Disordered" evidence="2">
    <location>
        <begin position="104"/>
        <end position="132"/>
    </location>
</feature>
<keyword evidence="4" id="KW-1185">Reference proteome</keyword>
<evidence type="ECO:0000313" key="3">
    <source>
        <dbReference type="EMBL" id="KAF2432185.1"/>
    </source>
</evidence>
<dbReference type="EMBL" id="MU007027">
    <property type="protein sequence ID" value="KAF2432185.1"/>
    <property type="molecule type" value="Genomic_DNA"/>
</dbReference>
<evidence type="ECO:0000256" key="2">
    <source>
        <dbReference type="SAM" id="MobiDB-lite"/>
    </source>
</evidence>
<proteinExistence type="predicted"/>
<accession>A0A9P4U001</accession>
<dbReference type="Proteomes" id="UP000800235">
    <property type="component" value="Unassembled WGS sequence"/>
</dbReference>
<keyword evidence="1" id="KW-0175">Coiled coil</keyword>
<evidence type="ECO:0000313" key="4">
    <source>
        <dbReference type="Proteomes" id="UP000800235"/>
    </source>
</evidence>
<feature type="compositionally biased region" description="Basic and acidic residues" evidence="2">
    <location>
        <begin position="104"/>
        <end position="121"/>
    </location>
</feature>
<sequence>MRAWEVEHLADIAWNDWKKRYDVIRAWFVLDYFDDTDLLEGENGVLRQDVERIQGELERLKGVIRRLEEDIRRAGRTVGEPEAESVGYQERQKLMWMEMVRSDEEVKAGETPKEKAKREKIEESEDNSWMNY</sequence>
<organism evidence="3 4">
    <name type="scientific">Tothia fuscella</name>
    <dbReference type="NCBI Taxonomy" id="1048955"/>
    <lineage>
        <taxon>Eukaryota</taxon>
        <taxon>Fungi</taxon>
        <taxon>Dikarya</taxon>
        <taxon>Ascomycota</taxon>
        <taxon>Pezizomycotina</taxon>
        <taxon>Dothideomycetes</taxon>
        <taxon>Pleosporomycetidae</taxon>
        <taxon>Venturiales</taxon>
        <taxon>Cylindrosympodiaceae</taxon>
        <taxon>Tothia</taxon>
    </lineage>
</organism>
<feature type="coiled-coil region" evidence="1">
    <location>
        <begin position="50"/>
        <end position="77"/>
    </location>
</feature>